<dbReference type="PANTHER" id="PTHR43742:SF6">
    <property type="entry name" value="OXIDOREDUCTASE YYAE-RELATED"/>
    <property type="match status" value="1"/>
</dbReference>
<dbReference type="InterPro" id="IPR006657">
    <property type="entry name" value="MoPterin_dinucl-bd_dom"/>
</dbReference>
<dbReference type="InterPro" id="IPR006656">
    <property type="entry name" value="Mopterin_OxRdtase"/>
</dbReference>
<evidence type="ECO:0000256" key="1">
    <source>
        <dbReference type="ARBA" id="ARBA00010312"/>
    </source>
</evidence>
<evidence type="ECO:0000259" key="5">
    <source>
        <dbReference type="PROSITE" id="PS51669"/>
    </source>
</evidence>
<keyword evidence="4" id="KW-0411">Iron-sulfur</keyword>
<dbReference type="CDD" id="cd02781">
    <property type="entry name" value="MopB_CT_Acetylene-hydratase"/>
    <property type="match status" value="1"/>
</dbReference>
<dbReference type="GO" id="GO:0046872">
    <property type="term" value="F:metal ion binding"/>
    <property type="evidence" value="ECO:0007669"/>
    <property type="project" value="UniProtKB-KW"/>
</dbReference>
<evidence type="ECO:0000256" key="4">
    <source>
        <dbReference type="ARBA" id="ARBA00023014"/>
    </source>
</evidence>
<evidence type="ECO:0000256" key="3">
    <source>
        <dbReference type="ARBA" id="ARBA00023004"/>
    </source>
</evidence>
<dbReference type="InterPro" id="IPR009010">
    <property type="entry name" value="Asp_de-COase-like_dom_sf"/>
</dbReference>
<dbReference type="RefSeq" id="WP_015540022.1">
    <property type="nucleotide sequence ID" value="NZ_CABMMS010000001.1"/>
</dbReference>
<comment type="caution">
    <text evidence="6">The sequence shown here is derived from an EMBL/GenBank/DDBJ whole genome shotgun (WGS) entry which is preliminary data.</text>
</comment>
<comment type="similarity">
    <text evidence="1">Belongs to the prokaryotic molybdopterin-containing oxidoreductase family.</text>
</comment>
<dbReference type="Proteomes" id="UP000254000">
    <property type="component" value="Unassembled WGS sequence"/>
</dbReference>
<gene>
    <name evidence="6" type="ORF">C1877_01910</name>
</gene>
<dbReference type="Gene3D" id="3.40.228.10">
    <property type="entry name" value="Dimethylsulfoxide Reductase, domain 2"/>
    <property type="match status" value="1"/>
</dbReference>
<dbReference type="Pfam" id="PF04879">
    <property type="entry name" value="Molybdop_Fe4S4"/>
    <property type="match status" value="1"/>
</dbReference>
<proteinExistence type="inferred from homology"/>
<protein>
    <submittedName>
        <fullName evidence="6">Dehydrogenase</fullName>
    </submittedName>
</protein>
<dbReference type="OrthoDB" id="3169211at2"/>
<dbReference type="SUPFAM" id="SSF53706">
    <property type="entry name" value="Formate dehydrogenase/DMSO reductase, domains 1-3"/>
    <property type="match status" value="1"/>
</dbReference>
<dbReference type="PROSITE" id="PS51669">
    <property type="entry name" value="4FE4S_MOW_BIS_MGD"/>
    <property type="match status" value="1"/>
</dbReference>
<evidence type="ECO:0000313" key="7">
    <source>
        <dbReference type="Proteomes" id="UP000254000"/>
    </source>
</evidence>
<dbReference type="InterPro" id="IPR050612">
    <property type="entry name" value="Prok_Mopterin_Oxidored"/>
</dbReference>
<dbReference type="InterPro" id="IPR006963">
    <property type="entry name" value="Mopterin_OxRdtase_4Fe-4S_dom"/>
</dbReference>
<dbReference type="EMBL" id="PPTS01000001">
    <property type="protein sequence ID" value="RDB67217.1"/>
    <property type="molecule type" value="Genomic_DNA"/>
</dbReference>
<dbReference type="AlphaFoldDB" id="A0A369M8H6"/>
<evidence type="ECO:0000256" key="2">
    <source>
        <dbReference type="ARBA" id="ARBA00022723"/>
    </source>
</evidence>
<dbReference type="Gene3D" id="2.20.25.90">
    <property type="entry name" value="ADC-like domains"/>
    <property type="match status" value="1"/>
</dbReference>
<reference evidence="6 7" key="1">
    <citation type="journal article" date="2018" name="Elife">
        <title>Discovery and characterization of a prevalent human gut bacterial enzyme sufficient for the inactivation of a family of plant toxins.</title>
        <authorList>
            <person name="Koppel N."/>
            <person name="Bisanz J.E."/>
            <person name="Pandelia M.E."/>
            <person name="Turnbaugh P.J."/>
            <person name="Balskus E.P."/>
        </authorList>
    </citation>
    <scope>NUCLEOTIDE SEQUENCE [LARGE SCALE GENOMIC DNA]</scope>
    <source>
        <strain evidence="6 7">3C</strain>
    </source>
</reference>
<dbReference type="GeneID" id="78358470"/>
<dbReference type="SMART" id="SM00926">
    <property type="entry name" value="Molybdop_Fe4S4"/>
    <property type="match status" value="1"/>
</dbReference>
<sequence>MDQANSYYEAHKGEVEWRDGDYTVTRTTVWSGPGCHDGCGVLYYTKDGKLEKVEGDPDCPFNQGTLCMRCLEMPEAVNHPDRPTGPLKRAGERGENKWESVTWDEAYDIIEEKVRAIWKDYGAESIACMIGTGRNNCWQIPYLCYAAFGSPNFCLGFLSGESCFQPRSAAMASMNGDFLIADMSQQFESRYDTENTEWVPPEMIVVWGCNPIASNSDNFYGGWVVDCMQRGSRLITVDPSLTWLAARSDYWLRLRPGTDGALALAMLNVIISEDLYDREFVEKWCYGFDELAERVKEWTPERAEAVCWVPKDTIIGAARAYAKAKPATIHWGLPIDQAVVGIPTAQAINALWAVTGNTDVPGGNIIIRNAFEQNVSYNYGYQTLPAEVQAKRIGAEYPLMSKAGFSSTAHSDSILQAIETGKPYPIRMLWLSSTNPIANMASDAPRVYRAVRTLDFVVVSDPFLTPTAVAFADVFLPASMSCERNTQRVWWVPLRGMKKVTQFADVRSDDTIVTDLGRRLHPENFPWTDDIGWTNDILVNDTPGYDGDFEQLCKDVYVYPAFEYRKHEKGLLRPDGQPGFNTPSGRIELYNSIFALWGYDPLPQWEEPSCSPYASPELYEQYPFVLTTGARSVEFFHSEHRQLETSREFHPDPLFEMSPKAAEAAGLSEGDWCWLENHRGRCRQKLHVNPSLDDRVVRAEHGWWFPEQEAAEPVLFGVFDSNINNLLPQCENGPTGYGAPYKNQLCRVYACTEENSAELPTACVTRKDGYSK</sequence>
<dbReference type="GO" id="GO:0016491">
    <property type="term" value="F:oxidoreductase activity"/>
    <property type="evidence" value="ECO:0007669"/>
    <property type="project" value="InterPro"/>
</dbReference>
<accession>A0A369M8H6</accession>
<dbReference type="PANTHER" id="PTHR43742">
    <property type="entry name" value="TRIMETHYLAMINE-N-OXIDE REDUCTASE"/>
    <property type="match status" value="1"/>
</dbReference>
<dbReference type="InterPro" id="IPR041930">
    <property type="entry name" value="Acetylene_hydratase"/>
</dbReference>
<dbReference type="GO" id="GO:0018818">
    <property type="term" value="F:acetylene hydratase activity"/>
    <property type="evidence" value="ECO:0007669"/>
    <property type="project" value="InterPro"/>
</dbReference>
<feature type="domain" description="4Fe-4S Mo/W bis-MGD-type" evidence="5">
    <location>
        <begin position="25"/>
        <end position="81"/>
    </location>
</feature>
<organism evidence="6 7">
    <name type="scientific">Gordonibacter pamelaeae</name>
    <dbReference type="NCBI Taxonomy" id="471189"/>
    <lineage>
        <taxon>Bacteria</taxon>
        <taxon>Bacillati</taxon>
        <taxon>Actinomycetota</taxon>
        <taxon>Coriobacteriia</taxon>
        <taxon>Eggerthellales</taxon>
        <taxon>Eggerthellaceae</taxon>
        <taxon>Gordonibacter</taxon>
    </lineage>
</organism>
<dbReference type="Gene3D" id="2.40.40.20">
    <property type="match status" value="1"/>
</dbReference>
<dbReference type="InterPro" id="IPR037949">
    <property type="entry name" value="MopB_CT_Acetylene-hydratase"/>
</dbReference>
<keyword evidence="7" id="KW-1185">Reference proteome</keyword>
<dbReference type="Pfam" id="PF00384">
    <property type="entry name" value="Molybdopterin"/>
    <property type="match status" value="1"/>
</dbReference>
<keyword evidence="2" id="KW-0479">Metal-binding</keyword>
<name>A0A369M8H6_9ACTN</name>
<dbReference type="GO" id="GO:0051536">
    <property type="term" value="F:iron-sulfur cluster binding"/>
    <property type="evidence" value="ECO:0007669"/>
    <property type="project" value="UniProtKB-KW"/>
</dbReference>
<keyword evidence="3" id="KW-0408">Iron</keyword>
<dbReference type="Gene3D" id="3.40.50.740">
    <property type="match status" value="1"/>
</dbReference>
<dbReference type="SUPFAM" id="SSF50692">
    <property type="entry name" value="ADC-like"/>
    <property type="match status" value="1"/>
</dbReference>
<dbReference type="Pfam" id="PF01568">
    <property type="entry name" value="Molydop_binding"/>
    <property type="match status" value="1"/>
</dbReference>
<dbReference type="GO" id="GO:0043546">
    <property type="term" value="F:molybdopterin cofactor binding"/>
    <property type="evidence" value="ECO:0007669"/>
    <property type="project" value="InterPro"/>
</dbReference>
<dbReference type="CDD" id="cd02759">
    <property type="entry name" value="MopB_Acetylene-hydratase"/>
    <property type="match status" value="1"/>
</dbReference>
<evidence type="ECO:0000313" key="6">
    <source>
        <dbReference type="EMBL" id="RDB67217.1"/>
    </source>
</evidence>